<dbReference type="EMBL" id="AP025523">
    <property type="protein sequence ID" value="BDE04926.1"/>
    <property type="molecule type" value="Genomic_DNA"/>
</dbReference>
<evidence type="ECO:0000256" key="2">
    <source>
        <dbReference type="SAM" id="Phobius"/>
    </source>
</evidence>
<feature type="transmembrane region" description="Helical" evidence="2">
    <location>
        <begin position="15"/>
        <end position="37"/>
    </location>
</feature>
<feature type="region of interest" description="Disordered" evidence="1">
    <location>
        <begin position="105"/>
        <end position="124"/>
    </location>
</feature>
<dbReference type="KEGG" id="vab:WPS_02020"/>
<evidence type="ECO:0000313" key="4">
    <source>
        <dbReference type="Proteomes" id="UP001317532"/>
    </source>
</evidence>
<keyword evidence="2" id="KW-0472">Membrane</keyword>
<keyword evidence="2" id="KW-1133">Transmembrane helix</keyword>
<dbReference type="AlphaFoldDB" id="A0AAN1XV13"/>
<feature type="region of interest" description="Disordered" evidence="1">
    <location>
        <begin position="70"/>
        <end position="97"/>
    </location>
</feature>
<keyword evidence="2" id="KW-0812">Transmembrane</keyword>
<reference evidence="3 4" key="1">
    <citation type="journal article" date="2022" name="ISME Commun">
        <title>Vulcanimicrobium alpinus gen. nov. sp. nov., the first cultivated representative of the candidate phylum 'Eremiobacterota', is a metabolically versatile aerobic anoxygenic phototroph.</title>
        <authorList>
            <person name="Yabe S."/>
            <person name="Muto K."/>
            <person name="Abe K."/>
            <person name="Yokota A."/>
            <person name="Staudigel H."/>
            <person name="Tebo B.M."/>
        </authorList>
    </citation>
    <scope>NUCLEOTIDE SEQUENCE [LARGE SCALE GENOMIC DNA]</scope>
    <source>
        <strain evidence="3 4">WC8-2</strain>
    </source>
</reference>
<evidence type="ECO:0000256" key="1">
    <source>
        <dbReference type="SAM" id="MobiDB-lite"/>
    </source>
</evidence>
<keyword evidence="4" id="KW-1185">Reference proteome</keyword>
<protein>
    <submittedName>
        <fullName evidence="3">Uncharacterized protein</fullName>
    </submittedName>
</protein>
<dbReference type="RefSeq" id="WP_317996006.1">
    <property type="nucleotide sequence ID" value="NZ_AP025523.1"/>
</dbReference>
<evidence type="ECO:0000313" key="3">
    <source>
        <dbReference type="EMBL" id="BDE04926.1"/>
    </source>
</evidence>
<feature type="compositionally biased region" description="Basic residues" evidence="1">
    <location>
        <begin position="70"/>
        <end position="80"/>
    </location>
</feature>
<sequence>MQLFPERSYTYGRRFLAIALVLSLFIHGAGGTIWALYGRRITAQVQKMLPRPTPMPEVVALSDAIHIEKRRVPRPQRRARPAAAVREQRPQRPPRARMAVAATLPVPTLAPLETPRPTREPKPAPTLHAVHATIHRPLPEPTGRPVQQPTIEPGRGAFSPQQIAQLESQFRRTIDAAQRAVEEPPARGGAANVPPQHAPPATDRLRYQQIMAGTPEQFLSAQGDCVPLQGPMPHGALRAYFIRCVIHYSDGYFEEVSFPWTFSFTPRMDPFEHPDERIVFGMQAPPPGLVLPQTFALSRAVCSFYRARCAAVVNAEQQRGDPAYGKPP</sequence>
<accession>A0AAN1XV13</accession>
<name>A0AAN1XV13_UNVUL</name>
<organism evidence="3 4">
    <name type="scientific">Vulcanimicrobium alpinum</name>
    <dbReference type="NCBI Taxonomy" id="3016050"/>
    <lineage>
        <taxon>Bacteria</taxon>
        <taxon>Bacillati</taxon>
        <taxon>Vulcanimicrobiota</taxon>
        <taxon>Vulcanimicrobiia</taxon>
        <taxon>Vulcanimicrobiales</taxon>
        <taxon>Vulcanimicrobiaceae</taxon>
        <taxon>Vulcanimicrobium</taxon>
    </lineage>
</organism>
<gene>
    <name evidence="3" type="ORF">WPS_02020</name>
</gene>
<proteinExistence type="predicted"/>
<dbReference type="Proteomes" id="UP001317532">
    <property type="component" value="Chromosome"/>
</dbReference>